<dbReference type="SUPFAM" id="SSF53448">
    <property type="entry name" value="Nucleotide-diphospho-sugar transferases"/>
    <property type="match status" value="1"/>
</dbReference>
<protein>
    <submittedName>
        <fullName evidence="1">Nucleotide-diphospho-sugar transferase</fullName>
    </submittedName>
</protein>
<evidence type="ECO:0000313" key="1">
    <source>
        <dbReference type="EMBL" id="KAF2030693.1"/>
    </source>
</evidence>
<dbReference type="InterPro" id="IPR029044">
    <property type="entry name" value="Nucleotide-diphossugar_trans"/>
</dbReference>
<dbReference type="GO" id="GO:0016740">
    <property type="term" value="F:transferase activity"/>
    <property type="evidence" value="ECO:0007669"/>
    <property type="project" value="UniProtKB-KW"/>
</dbReference>
<dbReference type="InterPro" id="IPR050587">
    <property type="entry name" value="GNT1/Glycosyltrans_8"/>
</dbReference>
<dbReference type="EMBL" id="ML978188">
    <property type="protein sequence ID" value="KAF2030693.1"/>
    <property type="molecule type" value="Genomic_DNA"/>
</dbReference>
<comment type="caution">
    <text evidence="1">The sequence shown here is derived from an EMBL/GenBank/DDBJ whole genome shotgun (WGS) entry which is preliminary data.</text>
</comment>
<evidence type="ECO:0000313" key="2">
    <source>
        <dbReference type="Proteomes" id="UP000799777"/>
    </source>
</evidence>
<dbReference type="AlphaFoldDB" id="A0A9P4LMA1"/>
<accession>A0A9P4LMA1</accession>
<dbReference type="PANTHER" id="PTHR11183">
    <property type="entry name" value="GLYCOGENIN SUBFAMILY MEMBER"/>
    <property type="match status" value="1"/>
</dbReference>
<dbReference type="Proteomes" id="UP000799777">
    <property type="component" value="Unassembled WGS sequence"/>
</dbReference>
<proteinExistence type="predicted"/>
<reference evidence="1" key="1">
    <citation type="journal article" date="2020" name="Stud. Mycol.">
        <title>101 Dothideomycetes genomes: a test case for predicting lifestyles and emergence of pathogens.</title>
        <authorList>
            <person name="Haridas S."/>
            <person name="Albert R."/>
            <person name="Binder M."/>
            <person name="Bloem J."/>
            <person name="Labutti K."/>
            <person name="Salamov A."/>
            <person name="Andreopoulos B."/>
            <person name="Baker S."/>
            <person name="Barry K."/>
            <person name="Bills G."/>
            <person name="Bluhm B."/>
            <person name="Cannon C."/>
            <person name="Castanera R."/>
            <person name="Culley D."/>
            <person name="Daum C."/>
            <person name="Ezra D."/>
            <person name="Gonzalez J."/>
            <person name="Henrissat B."/>
            <person name="Kuo A."/>
            <person name="Liang C."/>
            <person name="Lipzen A."/>
            <person name="Lutzoni F."/>
            <person name="Magnuson J."/>
            <person name="Mondo S."/>
            <person name="Nolan M."/>
            <person name="Ohm R."/>
            <person name="Pangilinan J."/>
            <person name="Park H.-J."/>
            <person name="Ramirez L."/>
            <person name="Alfaro M."/>
            <person name="Sun H."/>
            <person name="Tritt A."/>
            <person name="Yoshinaga Y."/>
            <person name="Zwiers L.-H."/>
            <person name="Turgeon B."/>
            <person name="Goodwin S."/>
            <person name="Spatafora J."/>
            <person name="Crous P."/>
            <person name="Grigoriev I."/>
        </authorList>
    </citation>
    <scope>NUCLEOTIDE SEQUENCE</scope>
    <source>
        <strain evidence="1">CBS 110217</strain>
    </source>
</reference>
<dbReference type="Gene3D" id="3.90.550.10">
    <property type="entry name" value="Spore Coat Polysaccharide Biosynthesis Protein SpsA, Chain A"/>
    <property type="match status" value="1"/>
</dbReference>
<gene>
    <name evidence="1" type="ORF">EK21DRAFT_23139</name>
</gene>
<keyword evidence="2" id="KW-1185">Reference proteome</keyword>
<feature type="non-terminal residue" evidence="1">
    <location>
        <position position="1"/>
    </location>
</feature>
<keyword evidence="1" id="KW-0808">Transferase</keyword>
<sequence length="301" mass="34997">PDGSEKLAYVTWLSSTDDKDDLENDNYFLATRILVWQLLHVPETRTKGIDVVVMVTPAVSESRRARLRKDGAVIHPVDLLQSETHWEKPEHERWNDVMSKLRVLEMTQYSRILMLDGDIMLLHPLDGIFDDPAAQIRDTQQIEEYPPLEGVAAPLPPTYLMASLSEIDNSNHEFPPTPTTGIKTPGYFNAGFFMVAPSLAVSNYYRSLLNTPDSFDSKYPEQNLLNTAHDWSGPMPWQELSYTWNIREPNENDFEKGVVSVHEKWWDQPFIYDNDKVKDWLKSRRWEMKGWYAAYDLLYRN</sequence>
<dbReference type="OrthoDB" id="2014201at2759"/>
<feature type="non-terminal residue" evidence="1">
    <location>
        <position position="301"/>
    </location>
</feature>
<name>A0A9P4LMA1_9PLEO</name>
<organism evidence="1 2">
    <name type="scientific">Setomelanomma holmii</name>
    <dbReference type="NCBI Taxonomy" id="210430"/>
    <lineage>
        <taxon>Eukaryota</taxon>
        <taxon>Fungi</taxon>
        <taxon>Dikarya</taxon>
        <taxon>Ascomycota</taxon>
        <taxon>Pezizomycotina</taxon>
        <taxon>Dothideomycetes</taxon>
        <taxon>Pleosporomycetidae</taxon>
        <taxon>Pleosporales</taxon>
        <taxon>Pleosporineae</taxon>
        <taxon>Phaeosphaeriaceae</taxon>
        <taxon>Setomelanomma</taxon>
    </lineage>
</organism>